<evidence type="ECO:0000313" key="4">
    <source>
        <dbReference type="Proteomes" id="UP000324021"/>
    </source>
</evidence>
<dbReference type="EMBL" id="FMZP01000014">
    <property type="protein sequence ID" value="SDD17890.1"/>
    <property type="molecule type" value="Genomic_DNA"/>
</dbReference>
<protein>
    <submittedName>
        <fullName evidence="2">Uncharacterized protein</fullName>
    </submittedName>
</protein>
<evidence type="ECO:0000313" key="3">
    <source>
        <dbReference type="Proteomes" id="UP000199320"/>
    </source>
</evidence>
<sequence length="60" mass="6512">MSERRPGDRGRTHGEFVQKLASALPDQPLSLERVKRTNVGQKPAAELAELELGPNNCTAA</sequence>
<dbReference type="Proteomes" id="UP000324021">
    <property type="component" value="Unassembled WGS sequence"/>
</dbReference>
<accession>A0A1I0D951</accession>
<organism evidence="2 3">
    <name type="scientific">Natrinema hispanicum</name>
    <dbReference type="NCBI Taxonomy" id="392421"/>
    <lineage>
        <taxon>Archaea</taxon>
        <taxon>Methanobacteriati</taxon>
        <taxon>Methanobacteriota</taxon>
        <taxon>Stenosarchaea group</taxon>
        <taxon>Halobacteria</taxon>
        <taxon>Halobacteriales</taxon>
        <taxon>Natrialbaceae</taxon>
        <taxon>Natrinema</taxon>
    </lineage>
</organism>
<reference evidence="2" key="2">
    <citation type="submission" date="2016-10" db="EMBL/GenBank/DDBJ databases">
        <authorList>
            <person name="de Groot N.N."/>
        </authorList>
    </citation>
    <scope>NUCLEOTIDE SEQUENCE [LARGE SCALE GENOMIC DNA]</scope>
    <source>
        <strain evidence="2">CDM_6</strain>
    </source>
</reference>
<name>A0A1I0D951_9EURY</name>
<proteinExistence type="predicted"/>
<dbReference type="STRING" id="392421.SAMN04488694_10568"/>
<gene>
    <name evidence="2" type="ORF">SAMN04488694_10568</name>
    <name evidence="1" type="ORF">SAMN05192552_101477</name>
</gene>
<dbReference type="AlphaFoldDB" id="A0A1I0D951"/>
<evidence type="ECO:0000313" key="2">
    <source>
        <dbReference type="EMBL" id="SET28785.1"/>
    </source>
</evidence>
<evidence type="ECO:0000313" key="1">
    <source>
        <dbReference type="EMBL" id="SDD17890.1"/>
    </source>
</evidence>
<dbReference type="EMBL" id="FOIC01000005">
    <property type="protein sequence ID" value="SET28785.1"/>
    <property type="molecule type" value="Genomic_DNA"/>
</dbReference>
<dbReference type="Proteomes" id="UP000199320">
    <property type="component" value="Unassembled WGS sequence"/>
</dbReference>
<keyword evidence="3" id="KW-1185">Reference proteome</keyword>
<reference evidence="3 4" key="1">
    <citation type="submission" date="2016-10" db="EMBL/GenBank/DDBJ databases">
        <authorList>
            <person name="Varghese N."/>
            <person name="Submissions S."/>
        </authorList>
    </citation>
    <scope>NUCLEOTIDE SEQUENCE [LARGE SCALE GENOMIC DNA]</scope>
    <source>
        <strain evidence="1 4">CDM_1</strain>
        <strain evidence="3">CDM_6</strain>
    </source>
</reference>